<gene>
    <name evidence="2" type="ORF">HG15A2_31680</name>
</gene>
<name>A0A517MYE2_9BACT</name>
<feature type="compositionally biased region" description="Acidic residues" evidence="1">
    <location>
        <begin position="41"/>
        <end position="59"/>
    </location>
</feature>
<dbReference type="Proteomes" id="UP000319852">
    <property type="component" value="Chromosome"/>
</dbReference>
<dbReference type="PROSITE" id="PS51257">
    <property type="entry name" value="PROKAR_LIPOPROTEIN"/>
    <property type="match status" value="1"/>
</dbReference>
<protein>
    <submittedName>
        <fullName evidence="2">Uncharacterized protein</fullName>
    </submittedName>
</protein>
<proteinExistence type="predicted"/>
<feature type="region of interest" description="Disordered" evidence="1">
    <location>
        <begin position="37"/>
        <end position="59"/>
    </location>
</feature>
<dbReference type="AlphaFoldDB" id="A0A517MYE2"/>
<sequence>MKDNKQWSKWLLTLALVPAGLSLGCNEEKVLDVETPAGEVEVTEDTETGEVDVEVDDNE</sequence>
<reference evidence="2 3" key="1">
    <citation type="submission" date="2019-02" db="EMBL/GenBank/DDBJ databases">
        <title>Deep-cultivation of Planctomycetes and their phenomic and genomic characterization uncovers novel biology.</title>
        <authorList>
            <person name="Wiegand S."/>
            <person name="Jogler M."/>
            <person name="Boedeker C."/>
            <person name="Pinto D."/>
            <person name="Vollmers J."/>
            <person name="Rivas-Marin E."/>
            <person name="Kohn T."/>
            <person name="Peeters S.H."/>
            <person name="Heuer A."/>
            <person name="Rast P."/>
            <person name="Oberbeckmann S."/>
            <person name="Bunk B."/>
            <person name="Jeske O."/>
            <person name="Meyerdierks A."/>
            <person name="Storesund J.E."/>
            <person name="Kallscheuer N."/>
            <person name="Luecker S."/>
            <person name="Lage O.M."/>
            <person name="Pohl T."/>
            <person name="Merkel B.J."/>
            <person name="Hornburger P."/>
            <person name="Mueller R.-W."/>
            <person name="Bruemmer F."/>
            <person name="Labrenz M."/>
            <person name="Spormann A.M."/>
            <person name="Op den Camp H."/>
            <person name="Overmann J."/>
            <person name="Amann R."/>
            <person name="Jetten M.S.M."/>
            <person name="Mascher T."/>
            <person name="Medema M.H."/>
            <person name="Devos D.P."/>
            <person name="Kaster A.-K."/>
            <person name="Ovreas L."/>
            <person name="Rohde M."/>
            <person name="Galperin M.Y."/>
            <person name="Jogler C."/>
        </authorList>
    </citation>
    <scope>NUCLEOTIDE SEQUENCE [LARGE SCALE GENOMIC DNA]</scope>
    <source>
        <strain evidence="2 3">HG15A2</strain>
    </source>
</reference>
<accession>A0A517MYE2</accession>
<organism evidence="2 3">
    <name type="scientific">Adhaeretor mobilis</name>
    <dbReference type="NCBI Taxonomy" id="1930276"/>
    <lineage>
        <taxon>Bacteria</taxon>
        <taxon>Pseudomonadati</taxon>
        <taxon>Planctomycetota</taxon>
        <taxon>Planctomycetia</taxon>
        <taxon>Pirellulales</taxon>
        <taxon>Lacipirellulaceae</taxon>
        <taxon>Adhaeretor</taxon>
    </lineage>
</organism>
<evidence type="ECO:0000313" key="3">
    <source>
        <dbReference type="Proteomes" id="UP000319852"/>
    </source>
</evidence>
<dbReference type="EMBL" id="CP036263">
    <property type="protein sequence ID" value="QDS99837.1"/>
    <property type="molecule type" value="Genomic_DNA"/>
</dbReference>
<keyword evidence="3" id="KW-1185">Reference proteome</keyword>
<dbReference type="KEGG" id="amob:HG15A2_31680"/>
<dbReference type="RefSeq" id="WP_145061001.1">
    <property type="nucleotide sequence ID" value="NZ_CP036263.1"/>
</dbReference>
<evidence type="ECO:0000313" key="2">
    <source>
        <dbReference type="EMBL" id="QDS99837.1"/>
    </source>
</evidence>
<evidence type="ECO:0000256" key="1">
    <source>
        <dbReference type="SAM" id="MobiDB-lite"/>
    </source>
</evidence>